<dbReference type="InterPro" id="IPR003599">
    <property type="entry name" value="Ig_sub"/>
</dbReference>
<keyword evidence="2" id="KW-0732">Signal</keyword>
<name>A0AA88SWX4_CHASR</name>
<keyword evidence="5" id="KW-1185">Reference proteome</keyword>
<feature type="chain" id="PRO_5041656959" description="Ig-like domain-containing protein" evidence="2">
    <location>
        <begin position="19"/>
        <end position="193"/>
    </location>
</feature>
<dbReference type="PANTHER" id="PTHR15193:SF2">
    <property type="match status" value="1"/>
</dbReference>
<feature type="transmembrane region" description="Helical" evidence="1">
    <location>
        <begin position="156"/>
        <end position="181"/>
    </location>
</feature>
<dbReference type="InterPro" id="IPR013783">
    <property type="entry name" value="Ig-like_fold"/>
</dbReference>
<dbReference type="Pfam" id="PF07686">
    <property type="entry name" value="V-set"/>
    <property type="match status" value="1"/>
</dbReference>
<dbReference type="PANTHER" id="PTHR15193">
    <property type="entry name" value="CD83 ANTIGEN"/>
    <property type="match status" value="1"/>
</dbReference>
<dbReference type="InterPro" id="IPR036179">
    <property type="entry name" value="Ig-like_dom_sf"/>
</dbReference>
<dbReference type="EMBL" id="JAUPFM010000005">
    <property type="protein sequence ID" value="KAK2851786.1"/>
    <property type="molecule type" value="Genomic_DNA"/>
</dbReference>
<dbReference type="AlphaFoldDB" id="A0AA88SWX4"/>
<sequence length="193" mass="21913">MSQIVLLIKLLLVHYATQSTGQTQADCNEDISLTCTGVDFDTAAFVSVTWYKFNNTKKLGIIRRGREANSIKPYNFTRTPVATFGEGYELLLQRVTPEDSGEYECAIFANVGGRNLNLLVKLEVNECMSEPELTTITTKFNTTMERCQERVEDLPVMWSIIGYLTLGICKIILCLLSIWAVQIHSSRSWKRTW</sequence>
<feature type="domain" description="Ig-like" evidence="3">
    <location>
        <begin position="28"/>
        <end position="107"/>
    </location>
</feature>
<evidence type="ECO:0000313" key="4">
    <source>
        <dbReference type="EMBL" id="KAK2851786.1"/>
    </source>
</evidence>
<evidence type="ECO:0000256" key="2">
    <source>
        <dbReference type="SAM" id="SignalP"/>
    </source>
</evidence>
<dbReference type="SUPFAM" id="SSF48726">
    <property type="entry name" value="Immunoglobulin"/>
    <property type="match status" value="1"/>
</dbReference>
<evidence type="ECO:0000259" key="3">
    <source>
        <dbReference type="PROSITE" id="PS50835"/>
    </source>
</evidence>
<proteinExistence type="predicted"/>
<dbReference type="InterPro" id="IPR007110">
    <property type="entry name" value="Ig-like_dom"/>
</dbReference>
<evidence type="ECO:0000313" key="5">
    <source>
        <dbReference type="Proteomes" id="UP001187415"/>
    </source>
</evidence>
<dbReference type="PROSITE" id="PS50835">
    <property type="entry name" value="IG_LIKE"/>
    <property type="match status" value="1"/>
</dbReference>
<keyword evidence="1" id="KW-1133">Transmembrane helix</keyword>
<accession>A0AA88SWX4</accession>
<reference evidence="4" key="1">
    <citation type="submission" date="2023-07" db="EMBL/GenBank/DDBJ databases">
        <title>Chromosome-level Genome Assembly of Striped Snakehead (Channa striata).</title>
        <authorList>
            <person name="Liu H."/>
        </authorList>
    </citation>
    <scope>NUCLEOTIDE SEQUENCE</scope>
    <source>
        <strain evidence="4">Gz</strain>
        <tissue evidence="4">Muscle</tissue>
    </source>
</reference>
<gene>
    <name evidence="4" type="ORF">Q5P01_008062</name>
</gene>
<dbReference type="SMART" id="SM00409">
    <property type="entry name" value="IG"/>
    <property type="match status" value="1"/>
</dbReference>
<protein>
    <recommendedName>
        <fullName evidence="3">Ig-like domain-containing protein</fullName>
    </recommendedName>
</protein>
<dbReference type="Proteomes" id="UP001187415">
    <property type="component" value="Unassembled WGS sequence"/>
</dbReference>
<dbReference type="Gene3D" id="2.60.40.10">
    <property type="entry name" value="Immunoglobulins"/>
    <property type="match status" value="1"/>
</dbReference>
<comment type="caution">
    <text evidence="4">The sequence shown here is derived from an EMBL/GenBank/DDBJ whole genome shotgun (WGS) entry which is preliminary data.</text>
</comment>
<organism evidence="4 5">
    <name type="scientific">Channa striata</name>
    <name type="common">Snakehead murrel</name>
    <name type="synonym">Ophicephalus striatus</name>
    <dbReference type="NCBI Taxonomy" id="64152"/>
    <lineage>
        <taxon>Eukaryota</taxon>
        <taxon>Metazoa</taxon>
        <taxon>Chordata</taxon>
        <taxon>Craniata</taxon>
        <taxon>Vertebrata</taxon>
        <taxon>Euteleostomi</taxon>
        <taxon>Actinopterygii</taxon>
        <taxon>Neopterygii</taxon>
        <taxon>Teleostei</taxon>
        <taxon>Neoteleostei</taxon>
        <taxon>Acanthomorphata</taxon>
        <taxon>Anabantaria</taxon>
        <taxon>Anabantiformes</taxon>
        <taxon>Channoidei</taxon>
        <taxon>Channidae</taxon>
        <taxon>Channa</taxon>
    </lineage>
</organism>
<evidence type="ECO:0000256" key="1">
    <source>
        <dbReference type="SAM" id="Phobius"/>
    </source>
</evidence>
<keyword evidence="1" id="KW-0472">Membrane</keyword>
<dbReference type="InterPro" id="IPR013106">
    <property type="entry name" value="Ig_V-set"/>
</dbReference>
<feature type="signal peptide" evidence="2">
    <location>
        <begin position="1"/>
        <end position="18"/>
    </location>
</feature>
<keyword evidence="1" id="KW-0812">Transmembrane</keyword>
<dbReference type="CDD" id="cd00096">
    <property type="entry name" value="Ig"/>
    <property type="match status" value="1"/>
</dbReference>